<comment type="caution">
    <text evidence="2">The sequence shown here is derived from an EMBL/GenBank/DDBJ whole genome shotgun (WGS) entry which is preliminary data.</text>
</comment>
<dbReference type="PANTHER" id="PTHR46333:SF2">
    <property type="entry name" value="CYTOKINESIS PROTEIN 3"/>
    <property type="match status" value="1"/>
</dbReference>
<dbReference type="SMART" id="SM00460">
    <property type="entry name" value="TGc"/>
    <property type="match status" value="1"/>
</dbReference>
<dbReference type="AlphaFoldDB" id="A0AAD5S8W3"/>
<dbReference type="InterPro" id="IPR052557">
    <property type="entry name" value="CAP/Cytokinesis_protein"/>
</dbReference>
<dbReference type="EMBL" id="JADGJD010002110">
    <property type="protein sequence ID" value="KAJ3034863.1"/>
    <property type="molecule type" value="Genomic_DNA"/>
</dbReference>
<gene>
    <name evidence="2" type="ORF">HK097_004380</name>
</gene>
<dbReference type="InterPro" id="IPR038765">
    <property type="entry name" value="Papain-like_cys_pep_sf"/>
</dbReference>
<name>A0AAD5S8W3_9FUNG</name>
<protein>
    <recommendedName>
        <fullName evidence="1">Transglutaminase-like domain-containing protein</fullName>
    </recommendedName>
</protein>
<dbReference type="Gene3D" id="3.10.620.30">
    <property type="match status" value="1"/>
</dbReference>
<proteinExistence type="predicted"/>
<dbReference type="GO" id="GO:0005737">
    <property type="term" value="C:cytoplasm"/>
    <property type="evidence" value="ECO:0007669"/>
    <property type="project" value="TreeGrafter"/>
</dbReference>
<feature type="non-terminal residue" evidence="2">
    <location>
        <position position="1"/>
    </location>
</feature>
<accession>A0AAD5S8W3</accession>
<dbReference type="PANTHER" id="PTHR46333">
    <property type="entry name" value="CYTOKINESIS PROTEIN 3"/>
    <property type="match status" value="1"/>
</dbReference>
<organism evidence="2 3">
    <name type="scientific">Rhizophlyctis rosea</name>
    <dbReference type="NCBI Taxonomy" id="64517"/>
    <lineage>
        <taxon>Eukaryota</taxon>
        <taxon>Fungi</taxon>
        <taxon>Fungi incertae sedis</taxon>
        <taxon>Chytridiomycota</taxon>
        <taxon>Chytridiomycota incertae sedis</taxon>
        <taxon>Chytridiomycetes</taxon>
        <taxon>Rhizophlyctidales</taxon>
        <taxon>Rhizophlyctidaceae</taxon>
        <taxon>Rhizophlyctis</taxon>
    </lineage>
</organism>
<feature type="domain" description="Transglutaminase-like" evidence="1">
    <location>
        <begin position="93"/>
        <end position="161"/>
    </location>
</feature>
<reference evidence="2" key="1">
    <citation type="submission" date="2020-05" db="EMBL/GenBank/DDBJ databases">
        <title>Phylogenomic resolution of chytrid fungi.</title>
        <authorList>
            <person name="Stajich J.E."/>
            <person name="Amses K."/>
            <person name="Simmons R."/>
            <person name="Seto K."/>
            <person name="Myers J."/>
            <person name="Bonds A."/>
            <person name="Quandt C.A."/>
            <person name="Barry K."/>
            <person name="Liu P."/>
            <person name="Grigoriev I."/>
            <person name="Longcore J.E."/>
            <person name="James T.Y."/>
        </authorList>
    </citation>
    <scope>NUCLEOTIDE SEQUENCE</scope>
    <source>
        <strain evidence="2">JEL0318</strain>
    </source>
</reference>
<evidence type="ECO:0000313" key="3">
    <source>
        <dbReference type="Proteomes" id="UP001212841"/>
    </source>
</evidence>
<evidence type="ECO:0000313" key="2">
    <source>
        <dbReference type="EMBL" id="KAJ3034863.1"/>
    </source>
</evidence>
<sequence>MWNRSATESVDGSRSAAPITFSETDFQQVDAHAAHTPFEVTYNIASLSDYLTSPFTSDSHKLRAIYFWVTHNISYDVQLHQSGVYGGQSAGSALRDRRAVCAGYADLFTDLARKAGLDVRTVYGGARGGPTRPGDTFFEPSSHAWNVVRIRSQYLFVDSTWGAGHISGPTFTWQFEPHWFLVRPKHMIYSHFPMSPQDQYLSPPLDEQHFLDVPHVKPRAVDDHHVLDCVG</sequence>
<dbReference type="Pfam" id="PF01841">
    <property type="entry name" value="Transglut_core"/>
    <property type="match status" value="1"/>
</dbReference>
<keyword evidence="3" id="KW-1185">Reference proteome</keyword>
<dbReference type="InterPro" id="IPR002931">
    <property type="entry name" value="Transglutaminase-like"/>
</dbReference>
<dbReference type="SUPFAM" id="SSF54001">
    <property type="entry name" value="Cysteine proteinases"/>
    <property type="match status" value="1"/>
</dbReference>
<dbReference type="Proteomes" id="UP001212841">
    <property type="component" value="Unassembled WGS sequence"/>
</dbReference>
<evidence type="ECO:0000259" key="1">
    <source>
        <dbReference type="SMART" id="SM00460"/>
    </source>
</evidence>